<dbReference type="Gene3D" id="3.30.420.10">
    <property type="entry name" value="Ribonuclease H-like superfamily/Ribonuclease H"/>
    <property type="match status" value="1"/>
</dbReference>
<dbReference type="PROSITE" id="PS50994">
    <property type="entry name" value="INTEGRASE"/>
    <property type="match status" value="1"/>
</dbReference>
<dbReference type="InterPro" id="IPR036397">
    <property type="entry name" value="RNaseH_sf"/>
</dbReference>
<proteinExistence type="predicted"/>
<sequence length="140" mass="16009">MDQIVDKFCKQYEICIKNKSRTRRPIGFMSKLGPAKKPFEIMSFKTVGGFSNNNSPKKFMHILIDHFSRAFFVSTSKTQRSDDIIELIDSTGETDSIRMILADRYPVLTSKEIQEYARKKNIKLIFISTDCPSSNGLTKG</sequence>
<name>A0A6J3LGN3_9HYME</name>
<accession>A0A6J3LGN3</accession>
<dbReference type="SUPFAM" id="SSF53098">
    <property type="entry name" value="Ribonuclease H-like"/>
    <property type="match status" value="1"/>
</dbReference>
<keyword evidence="2" id="KW-1185">Reference proteome</keyword>
<dbReference type="InterPro" id="IPR012337">
    <property type="entry name" value="RNaseH-like_sf"/>
</dbReference>
<dbReference type="RefSeq" id="XP_033364547.1">
    <property type="nucleotide sequence ID" value="XM_033508656.1"/>
</dbReference>
<gene>
    <name evidence="3" type="primary">LOC117242189</name>
</gene>
<evidence type="ECO:0000313" key="3">
    <source>
        <dbReference type="RefSeq" id="XP_033364547.1"/>
    </source>
</evidence>
<dbReference type="GO" id="GO:0003676">
    <property type="term" value="F:nucleic acid binding"/>
    <property type="evidence" value="ECO:0007669"/>
    <property type="project" value="InterPro"/>
</dbReference>
<dbReference type="Proteomes" id="UP000504631">
    <property type="component" value="Unplaced"/>
</dbReference>
<organism evidence="2 3">
    <name type="scientific">Bombus vosnesenskii</name>
    <dbReference type="NCBI Taxonomy" id="207650"/>
    <lineage>
        <taxon>Eukaryota</taxon>
        <taxon>Metazoa</taxon>
        <taxon>Ecdysozoa</taxon>
        <taxon>Arthropoda</taxon>
        <taxon>Hexapoda</taxon>
        <taxon>Insecta</taxon>
        <taxon>Pterygota</taxon>
        <taxon>Neoptera</taxon>
        <taxon>Endopterygota</taxon>
        <taxon>Hymenoptera</taxon>
        <taxon>Apocrita</taxon>
        <taxon>Aculeata</taxon>
        <taxon>Apoidea</taxon>
        <taxon>Anthophila</taxon>
        <taxon>Apidae</taxon>
        <taxon>Bombus</taxon>
        <taxon>Pyrobombus</taxon>
    </lineage>
</organism>
<dbReference type="GO" id="GO:0015074">
    <property type="term" value="P:DNA integration"/>
    <property type="evidence" value="ECO:0007669"/>
    <property type="project" value="InterPro"/>
</dbReference>
<evidence type="ECO:0000259" key="1">
    <source>
        <dbReference type="PROSITE" id="PS50994"/>
    </source>
</evidence>
<feature type="domain" description="Integrase catalytic" evidence="1">
    <location>
        <begin position="30"/>
        <end position="140"/>
    </location>
</feature>
<protein>
    <submittedName>
        <fullName evidence="3">Uncharacterized protein LOC117242189</fullName>
    </submittedName>
</protein>
<dbReference type="AlphaFoldDB" id="A0A6J3LGN3"/>
<dbReference type="KEGG" id="bvk:117242189"/>
<dbReference type="GeneID" id="117242189"/>
<dbReference type="InterPro" id="IPR001584">
    <property type="entry name" value="Integrase_cat-core"/>
</dbReference>
<reference evidence="3" key="1">
    <citation type="submission" date="2025-08" db="UniProtKB">
        <authorList>
            <consortium name="RefSeq"/>
        </authorList>
    </citation>
    <scope>IDENTIFICATION</scope>
    <source>
        <tissue evidence="3">Muscle</tissue>
    </source>
</reference>
<evidence type="ECO:0000313" key="2">
    <source>
        <dbReference type="Proteomes" id="UP000504631"/>
    </source>
</evidence>